<comment type="caution">
    <text evidence="7">The sequence shown here is derived from an EMBL/GenBank/DDBJ whole genome shotgun (WGS) entry which is preliminary data.</text>
</comment>
<dbReference type="Gene3D" id="1.10.10.10">
    <property type="entry name" value="Winged helix-like DNA-binding domain superfamily/Winged helix DNA-binding domain"/>
    <property type="match status" value="1"/>
</dbReference>
<dbReference type="EMBL" id="RBWS01000011">
    <property type="protein sequence ID" value="RKO70671.1"/>
    <property type="molecule type" value="Genomic_DNA"/>
</dbReference>
<dbReference type="OrthoDB" id="659569at2"/>
<keyword evidence="3" id="KW-0731">Sigma factor</keyword>
<dbReference type="SUPFAM" id="SSF88946">
    <property type="entry name" value="Sigma2 domain of RNA polymerase sigma factors"/>
    <property type="match status" value="1"/>
</dbReference>
<reference evidence="7 8" key="1">
    <citation type="submission" date="2018-10" db="EMBL/GenBank/DDBJ databases">
        <title>Sphingobacterium sp. M05W1-28.</title>
        <authorList>
            <person name="Cai H."/>
        </authorList>
    </citation>
    <scope>NUCLEOTIDE SEQUENCE [LARGE SCALE GENOMIC DNA]</scope>
    <source>
        <strain evidence="7 8">M05W1-28</strain>
    </source>
</reference>
<dbReference type="Pfam" id="PF04542">
    <property type="entry name" value="Sigma70_r2"/>
    <property type="match status" value="1"/>
</dbReference>
<dbReference type="NCBIfam" id="TIGR02985">
    <property type="entry name" value="Sig70_bacteroi1"/>
    <property type="match status" value="1"/>
</dbReference>
<dbReference type="NCBIfam" id="TIGR02937">
    <property type="entry name" value="sigma70-ECF"/>
    <property type="match status" value="1"/>
</dbReference>
<protein>
    <submittedName>
        <fullName evidence="7">RNA polymerase sigma-70 factor</fullName>
    </submittedName>
</protein>
<organism evidence="7 8">
    <name type="scientific">Sphingobacterium puteale</name>
    <dbReference type="NCBI Taxonomy" id="2420510"/>
    <lineage>
        <taxon>Bacteria</taxon>
        <taxon>Pseudomonadati</taxon>
        <taxon>Bacteroidota</taxon>
        <taxon>Sphingobacteriia</taxon>
        <taxon>Sphingobacteriales</taxon>
        <taxon>Sphingobacteriaceae</taxon>
        <taxon>Sphingobacterium</taxon>
    </lineage>
</organism>
<dbReference type="InterPro" id="IPR013249">
    <property type="entry name" value="RNA_pol_sigma70_r4_t2"/>
</dbReference>
<dbReference type="InterPro" id="IPR007627">
    <property type="entry name" value="RNA_pol_sigma70_r2"/>
</dbReference>
<proteinExistence type="inferred from homology"/>
<accession>A0A420VWF5</accession>
<evidence type="ECO:0000259" key="6">
    <source>
        <dbReference type="Pfam" id="PF08281"/>
    </source>
</evidence>
<keyword evidence="4" id="KW-0804">Transcription</keyword>
<evidence type="ECO:0000256" key="4">
    <source>
        <dbReference type="ARBA" id="ARBA00023163"/>
    </source>
</evidence>
<evidence type="ECO:0000256" key="2">
    <source>
        <dbReference type="ARBA" id="ARBA00023015"/>
    </source>
</evidence>
<dbReference type="InterPro" id="IPR014327">
    <property type="entry name" value="RNA_pol_sigma70_bacteroid"/>
</dbReference>
<dbReference type="GO" id="GO:0003677">
    <property type="term" value="F:DNA binding"/>
    <property type="evidence" value="ECO:0007669"/>
    <property type="project" value="InterPro"/>
</dbReference>
<dbReference type="InterPro" id="IPR013325">
    <property type="entry name" value="RNA_pol_sigma_r2"/>
</dbReference>
<evidence type="ECO:0000313" key="8">
    <source>
        <dbReference type="Proteomes" id="UP000282423"/>
    </source>
</evidence>
<dbReference type="Gene3D" id="1.10.1740.10">
    <property type="match status" value="1"/>
</dbReference>
<dbReference type="SUPFAM" id="SSF88659">
    <property type="entry name" value="Sigma3 and sigma4 domains of RNA polymerase sigma factors"/>
    <property type="match status" value="1"/>
</dbReference>
<dbReference type="InterPro" id="IPR014284">
    <property type="entry name" value="RNA_pol_sigma-70_dom"/>
</dbReference>
<keyword evidence="2" id="KW-0805">Transcription regulation</keyword>
<dbReference type="GO" id="GO:0006352">
    <property type="term" value="P:DNA-templated transcription initiation"/>
    <property type="evidence" value="ECO:0007669"/>
    <property type="project" value="InterPro"/>
</dbReference>
<dbReference type="Pfam" id="PF08281">
    <property type="entry name" value="Sigma70_r4_2"/>
    <property type="match status" value="1"/>
</dbReference>
<dbReference type="InterPro" id="IPR036388">
    <property type="entry name" value="WH-like_DNA-bd_sf"/>
</dbReference>
<comment type="similarity">
    <text evidence="1">Belongs to the sigma-70 factor family. ECF subfamily.</text>
</comment>
<dbReference type="PANTHER" id="PTHR43133">
    <property type="entry name" value="RNA POLYMERASE ECF-TYPE SIGMA FACTO"/>
    <property type="match status" value="1"/>
</dbReference>
<gene>
    <name evidence="7" type="ORF">D7322_15475</name>
</gene>
<sequence>MQDSEYATLSDGILVDLIRQDDERAFSVIYKRYSVPLYIHANRFIRDREETKDILQKVFVKIWDIRGKLPTDIKLSSYLYQVVKNELINHISHSKVVDRYLDSMSSFAVSYVSDTDHVIREKQLQAIIEREIENLPEKMREIFQLSRTHYLSHREIAEKLGISEKTVKNQISNALKLLRNKLPLLLFILAFFPDRP</sequence>
<evidence type="ECO:0000259" key="5">
    <source>
        <dbReference type="Pfam" id="PF04542"/>
    </source>
</evidence>
<evidence type="ECO:0000256" key="1">
    <source>
        <dbReference type="ARBA" id="ARBA00010641"/>
    </source>
</evidence>
<feature type="domain" description="RNA polymerase sigma factor 70 region 4 type 2" evidence="6">
    <location>
        <begin position="127"/>
        <end position="178"/>
    </location>
</feature>
<feature type="domain" description="RNA polymerase sigma-70 region 2" evidence="5">
    <location>
        <begin position="29"/>
        <end position="92"/>
    </location>
</feature>
<dbReference type="AlphaFoldDB" id="A0A420VWF5"/>
<dbReference type="Proteomes" id="UP000282423">
    <property type="component" value="Unassembled WGS sequence"/>
</dbReference>
<dbReference type="InterPro" id="IPR039425">
    <property type="entry name" value="RNA_pol_sigma-70-like"/>
</dbReference>
<dbReference type="RefSeq" id="WP_121125194.1">
    <property type="nucleotide sequence ID" value="NZ_CP158959.1"/>
</dbReference>
<dbReference type="PANTHER" id="PTHR43133:SF46">
    <property type="entry name" value="RNA POLYMERASE SIGMA-70 FACTOR ECF SUBFAMILY"/>
    <property type="match status" value="1"/>
</dbReference>
<name>A0A420VWF5_9SPHI</name>
<evidence type="ECO:0000256" key="3">
    <source>
        <dbReference type="ARBA" id="ARBA00023082"/>
    </source>
</evidence>
<keyword evidence="8" id="KW-1185">Reference proteome</keyword>
<dbReference type="InterPro" id="IPR013324">
    <property type="entry name" value="RNA_pol_sigma_r3/r4-like"/>
</dbReference>
<dbReference type="GO" id="GO:0016987">
    <property type="term" value="F:sigma factor activity"/>
    <property type="evidence" value="ECO:0007669"/>
    <property type="project" value="UniProtKB-KW"/>
</dbReference>
<evidence type="ECO:0000313" key="7">
    <source>
        <dbReference type="EMBL" id="RKO70671.1"/>
    </source>
</evidence>